<evidence type="ECO:0000313" key="2">
    <source>
        <dbReference type="Proteomes" id="UP000663869"/>
    </source>
</evidence>
<reference evidence="1" key="1">
    <citation type="submission" date="2021-02" db="EMBL/GenBank/DDBJ databases">
        <authorList>
            <person name="Nowell W R."/>
        </authorList>
    </citation>
    <scope>NUCLEOTIDE SEQUENCE</scope>
</reference>
<dbReference type="InterPro" id="IPR011042">
    <property type="entry name" value="6-blade_b-propeller_TolB-like"/>
</dbReference>
<gene>
    <name evidence="1" type="ORF">FME351_LOCUS4748</name>
</gene>
<comment type="caution">
    <text evidence="1">The sequence shown here is derived from an EMBL/GenBank/DDBJ whole genome shotgun (WGS) entry which is preliminary data.</text>
</comment>
<evidence type="ECO:0000313" key="1">
    <source>
        <dbReference type="EMBL" id="CAF3353709.1"/>
    </source>
</evidence>
<sequence>MNLSMPATKTHGVKQYRVGYNGGRVVAGANGKGNRLDQLDHPHCVFVDHDHSVCVSDKNKHRVMVWEDNAKQGTAFTVVVDRLGTIYVADAKNLRIMRWPKESTQRNIIAGGNGDGGQSKQLYVPWGLSFDCQRNVYVDEFCNEGVRM</sequence>
<dbReference type="Proteomes" id="UP000663869">
    <property type="component" value="Unassembled WGS sequence"/>
</dbReference>
<proteinExistence type="predicted"/>
<dbReference type="Gene3D" id="2.120.10.30">
    <property type="entry name" value="TolB, C-terminal domain"/>
    <property type="match status" value="1"/>
</dbReference>
<dbReference type="Gene3D" id="2.40.10.500">
    <property type="match status" value="1"/>
</dbReference>
<protein>
    <submittedName>
        <fullName evidence="1">Uncharacterized protein</fullName>
    </submittedName>
</protein>
<organism evidence="1 2">
    <name type="scientific">Rotaria socialis</name>
    <dbReference type="NCBI Taxonomy" id="392032"/>
    <lineage>
        <taxon>Eukaryota</taxon>
        <taxon>Metazoa</taxon>
        <taxon>Spiralia</taxon>
        <taxon>Gnathifera</taxon>
        <taxon>Rotifera</taxon>
        <taxon>Eurotatoria</taxon>
        <taxon>Bdelloidea</taxon>
        <taxon>Philodinida</taxon>
        <taxon>Philodinidae</taxon>
        <taxon>Rotaria</taxon>
    </lineage>
</organism>
<dbReference type="SUPFAM" id="SSF101898">
    <property type="entry name" value="NHL repeat"/>
    <property type="match status" value="1"/>
</dbReference>
<accession>A0A817WBA7</accession>
<name>A0A817WBA7_9BILA</name>
<dbReference type="EMBL" id="CAJNYU010000368">
    <property type="protein sequence ID" value="CAF3353709.1"/>
    <property type="molecule type" value="Genomic_DNA"/>
</dbReference>
<dbReference type="AlphaFoldDB" id="A0A817WBA7"/>